<evidence type="ECO:0000313" key="6">
    <source>
        <dbReference type="Proteomes" id="UP001176940"/>
    </source>
</evidence>
<accession>A0ABN9MHT4</accession>
<name>A0ABN9MHT4_9NEOB</name>
<keyword evidence="2" id="KW-0067">ATP-binding</keyword>
<feature type="region of interest" description="Disordered" evidence="3">
    <location>
        <begin position="139"/>
        <end position="161"/>
    </location>
</feature>
<keyword evidence="6" id="KW-1185">Reference proteome</keyword>
<dbReference type="CDD" id="cd17933">
    <property type="entry name" value="DEXSc_RecD-like"/>
    <property type="match status" value="1"/>
</dbReference>
<dbReference type="SUPFAM" id="SSF52540">
    <property type="entry name" value="P-loop containing nucleoside triphosphate hydrolases"/>
    <property type="match status" value="1"/>
</dbReference>
<evidence type="ECO:0000256" key="1">
    <source>
        <dbReference type="ARBA" id="ARBA00022741"/>
    </source>
</evidence>
<proteinExistence type="predicted"/>
<dbReference type="Proteomes" id="UP001176940">
    <property type="component" value="Unassembled WGS sequence"/>
</dbReference>
<keyword evidence="1" id="KW-0547">Nucleotide-binding</keyword>
<dbReference type="PANTHER" id="PTHR43788:SF6">
    <property type="entry name" value="DNA HELICASE B"/>
    <property type="match status" value="1"/>
</dbReference>
<dbReference type="Pfam" id="PF13604">
    <property type="entry name" value="AAA_30"/>
    <property type="match status" value="1"/>
</dbReference>
<evidence type="ECO:0000259" key="4">
    <source>
        <dbReference type="Pfam" id="PF25894"/>
    </source>
</evidence>
<reference evidence="5" key="1">
    <citation type="submission" date="2023-07" db="EMBL/GenBank/DDBJ databases">
        <authorList>
            <person name="Stuckert A."/>
        </authorList>
    </citation>
    <scope>NUCLEOTIDE SEQUENCE</scope>
</reference>
<dbReference type="PANTHER" id="PTHR43788">
    <property type="entry name" value="DNA2/NAM7 HELICASE FAMILY MEMBER"/>
    <property type="match status" value="1"/>
</dbReference>
<dbReference type="InterPro" id="IPR050534">
    <property type="entry name" value="Coronavir_polyprotein_1ab"/>
</dbReference>
<dbReference type="InterPro" id="IPR027417">
    <property type="entry name" value="P-loop_NTPase"/>
</dbReference>
<evidence type="ECO:0000256" key="2">
    <source>
        <dbReference type="ARBA" id="ARBA00022840"/>
    </source>
</evidence>
<dbReference type="InterPro" id="IPR058839">
    <property type="entry name" value="WHD_HELB"/>
</dbReference>
<feature type="domain" description="DNA helicase B winged helix" evidence="4">
    <location>
        <begin position="8"/>
        <end position="105"/>
    </location>
</feature>
<dbReference type="Gene3D" id="3.40.50.300">
    <property type="entry name" value="P-loop containing nucleotide triphosphate hydrolases"/>
    <property type="match status" value="1"/>
</dbReference>
<evidence type="ECO:0000313" key="5">
    <source>
        <dbReference type="EMBL" id="CAJ0966321.1"/>
    </source>
</evidence>
<evidence type="ECO:0000256" key="3">
    <source>
        <dbReference type="SAM" id="MobiDB-lite"/>
    </source>
</evidence>
<comment type="caution">
    <text evidence="5">The sequence shown here is derived from an EMBL/GenBank/DDBJ whole genome shotgun (WGS) entry which is preliminary data.</text>
</comment>
<dbReference type="Pfam" id="PF25894">
    <property type="entry name" value="WHD_HELB"/>
    <property type="match status" value="1"/>
</dbReference>
<dbReference type="EMBL" id="CAUEEQ010073783">
    <property type="protein sequence ID" value="CAJ0966321.1"/>
    <property type="molecule type" value="Genomic_DNA"/>
</dbReference>
<gene>
    <name evidence="5" type="ORF">RIMI_LOCUS21199256</name>
</gene>
<sequence length="410" mass="45620">MCRRESVSPIIYRELHICGCEATWESFCQCEDLLETIPALQTNALLIYRELKKKCMELGDTYVDLSELTSAVTKSQDMSVEAAWEALEFLKEYEIVVIEQKKVFLYSLYCYEVTIAEYIQKIVQRKTWNIDINENDIFGDDQSSNEKQEKEPSNQSSSRCPTAAFCSAIGDGSDGGMELLQPPDCAAEPKCPKLLDVDQKKAGKMILANPVTVISGKGGCGKTTVVSLVFKSMMQKESDEVEHACKALEEDIDASGEWFCDPMASSTSHNDSIRVLLTAPTGKAASLLKKKTGLPAATLHQVTCSYSAWKRLGNKEIKWKFSHVEALVVDEASLMSVRIFSAVLKLLYNHGRLAKLVILGDVRQLPSIEPGNLLADVFADLSRLNWAIELKTNHRAESQLIVDNATRFVV</sequence>
<organism evidence="5 6">
    <name type="scientific">Ranitomeya imitator</name>
    <name type="common">mimic poison frog</name>
    <dbReference type="NCBI Taxonomy" id="111125"/>
    <lineage>
        <taxon>Eukaryota</taxon>
        <taxon>Metazoa</taxon>
        <taxon>Chordata</taxon>
        <taxon>Craniata</taxon>
        <taxon>Vertebrata</taxon>
        <taxon>Euteleostomi</taxon>
        <taxon>Amphibia</taxon>
        <taxon>Batrachia</taxon>
        <taxon>Anura</taxon>
        <taxon>Neobatrachia</taxon>
        <taxon>Hyloidea</taxon>
        <taxon>Dendrobatidae</taxon>
        <taxon>Dendrobatinae</taxon>
        <taxon>Ranitomeya</taxon>
    </lineage>
</organism>
<protein>
    <recommendedName>
        <fullName evidence="4">DNA helicase B winged helix domain-containing protein</fullName>
    </recommendedName>
</protein>